<keyword evidence="5" id="KW-1185">Reference proteome</keyword>
<protein>
    <submittedName>
        <fullName evidence="3 4">Uncharacterized protein</fullName>
    </submittedName>
</protein>
<evidence type="ECO:0000313" key="4">
    <source>
        <dbReference type="EnsemblFungi" id="MAPG_06440T0"/>
    </source>
</evidence>
<proteinExistence type="predicted"/>
<keyword evidence="2" id="KW-0812">Transmembrane</keyword>
<evidence type="ECO:0000256" key="1">
    <source>
        <dbReference type="SAM" id="MobiDB-lite"/>
    </source>
</evidence>
<reference evidence="3" key="2">
    <citation type="submission" date="2010-05" db="EMBL/GenBank/DDBJ databases">
        <title>The Genome Sequence of Magnaporthe poae strain ATCC 64411.</title>
        <authorList>
            <consortium name="The Broad Institute Genome Sequencing Platform"/>
            <consortium name="Broad Institute Genome Sequencing Center for Infectious Disease"/>
            <person name="Ma L.-J."/>
            <person name="Dead R."/>
            <person name="Young S."/>
            <person name="Zeng Q."/>
            <person name="Koehrsen M."/>
            <person name="Alvarado L."/>
            <person name="Berlin A."/>
            <person name="Chapman S.B."/>
            <person name="Chen Z."/>
            <person name="Freedman E."/>
            <person name="Gellesch M."/>
            <person name="Goldberg J."/>
            <person name="Griggs A."/>
            <person name="Gujja S."/>
            <person name="Heilman E.R."/>
            <person name="Heiman D."/>
            <person name="Hepburn T."/>
            <person name="Howarth C."/>
            <person name="Jen D."/>
            <person name="Larson L."/>
            <person name="Mehta T."/>
            <person name="Neiman D."/>
            <person name="Pearson M."/>
            <person name="Roberts A."/>
            <person name="Saif S."/>
            <person name="Shea T."/>
            <person name="Shenoy N."/>
            <person name="Sisk P."/>
            <person name="Stolte C."/>
            <person name="Sykes S."/>
            <person name="Walk T."/>
            <person name="White J."/>
            <person name="Yandava C."/>
            <person name="Haas B."/>
            <person name="Nusbaum C."/>
            <person name="Birren B."/>
        </authorList>
    </citation>
    <scope>NUCLEOTIDE SEQUENCE</scope>
    <source>
        <strain evidence="3">ATCC 64411</strain>
    </source>
</reference>
<dbReference type="AlphaFoldDB" id="A0A0C4E214"/>
<dbReference type="Proteomes" id="UP000011715">
    <property type="component" value="Unassembled WGS sequence"/>
</dbReference>
<keyword evidence="2" id="KW-0472">Membrane</keyword>
<feature type="region of interest" description="Disordered" evidence="1">
    <location>
        <begin position="87"/>
        <end position="123"/>
    </location>
</feature>
<dbReference type="EMBL" id="ADBL01001562">
    <property type="status" value="NOT_ANNOTATED_CDS"/>
    <property type="molecule type" value="Genomic_DNA"/>
</dbReference>
<dbReference type="EMBL" id="GL876970">
    <property type="protein sequence ID" value="KLU87440.1"/>
    <property type="molecule type" value="Genomic_DNA"/>
</dbReference>
<reference evidence="4" key="4">
    <citation type="journal article" date="2015" name="G3 (Bethesda)">
        <title>Genome sequences of three phytopathogenic species of the Magnaporthaceae family of fungi.</title>
        <authorList>
            <person name="Okagaki L.H."/>
            <person name="Nunes C.C."/>
            <person name="Sailsbery J."/>
            <person name="Clay B."/>
            <person name="Brown D."/>
            <person name="John T."/>
            <person name="Oh Y."/>
            <person name="Young N."/>
            <person name="Fitzgerald M."/>
            <person name="Haas B.J."/>
            <person name="Zeng Q."/>
            <person name="Young S."/>
            <person name="Adiconis X."/>
            <person name="Fan L."/>
            <person name="Levin J.Z."/>
            <person name="Mitchell T.K."/>
            <person name="Okubara P.A."/>
            <person name="Farman M.L."/>
            <person name="Kohn L.M."/>
            <person name="Birren B."/>
            <person name="Ma L.-J."/>
            <person name="Dean R.A."/>
        </authorList>
    </citation>
    <scope>NUCLEOTIDE SEQUENCE</scope>
    <source>
        <strain evidence="4">ATCC 64411 / 73-15</strain>
    </source>
</reference>
<sequence length="146" mass="15306">MIRRQNQETPARRRSTARHALDSTTPSNGNVNGTGNGNGNSSGGEGLTPGVVAAIAASTVAALAVTLASWLFIKYRRRGLELRRGVTDAGGDQGHAPFFMTGKAELPSDTEMTPRPPPEELPGHMAAQAHTLDLYPSGMDGEGIGR</sequence>
<dbReference type="VEuPathDB" id="FungiDB:MAPG_06440"/>
<evidence type="ECO:0000256" key="2">
    <source>
        <dbReference type="SAM" id="Phobius"/>
    </source>
</evidence>
<feature type="region of interest" description="Disordered" evidence="1">
    <location>
        <begin position="1"/>
        <end position="43"/>
    </location>
</feature>
<dbReference type="EnsemblFungi" id="MAPG_06440T0">
    <property type="protein sequence ID" value="MAPG_06440T0"/>
    <property type="gene ID" value="MAPG_06440"/>
</dbReference>
<feature type="transmembrane region" description="Helical" evidence="2">
    <location>
        <begin position="51"/>
        <end position="73"/>
    </location>
</feature>
<reference evidence="3" key="3">
    <citation type="submission" date="2011-03" db="EMBL/GenBank/DDBJ databases">
        <title>Annotation of Magnaporthe poae ATCC 64411.</title>
        <authorList>
            <person name="Ma L.-J."/>
            <person name="Dead R."/>
            <person name="Young S.K."/>
            <person name="Zeng Q."/>
            <person name="Gargeya S."/>
            <person name="Fitzgerald M."/>
            <person name="Haas B."/>
            <person name="Abouelleil A."/>
            <person name="Alvarado L."/>
            <person name="Arachchi H.M."/>
            <person name="Berlin A."/>
            <person name="Brown A."/>
            <person name="Chapman S.B."/>
            <person name="Chen Z."/>
            <person name="Dunbar C."/>
            <person name="Freedman E."/>
            <person name="Gearin G."/>
            <person name="Gellesch M."/>
            <person name="Goldberg J."/>
            <person name="Griggs A."/>
            <person name="Gujja S."/>
            <person name="Heiman D."/>
            <person name="Howarth C."/>
            <person name="Larson L."/>
            <person name="Lui A."/>
            <person name="MacDonald P.J.P."/>
            <person name="Mehta T."/>
            <person name="Montmayeur A."/>
            <person name="Murphy C."/>
            <person name="Neiman D."/>
            <person name="Pearson M."/>
            <person name="Priest M."/>
            <person name="Roberts A."/>
            <person name="Saif S."/>
            <person name="Shea T."/>
            <person name="Shenoy N."/>
            <person name="Sisk P."/>
            <person name="Stolte C."/>
            <person name="Sykes S."/>
            <person name="Yandava C."/>
            <person name="Wortman J."/>
            <person name="Nusbaum C."/>
            <person name="Birren B."/>
        </authorList>
    </citation>
    <scope>NUCLEOTIDE SEQUENCE</scope>
    <source>
        <strain evidence="3">ATCC 64411</strain>
    </source>
</reference>
<evidence type="ECO:0000313" key="3">
    <source>
        <dbReference type="EMBL" id="KLU87440.1"/>
    </source>
</evidence>
<organism evidence="4 5">
    <name type="scientific">Magnaporthiopsis poae (strain ATCC 64411 / 73-15)</name>
    <name type="common">Kentucky bluegrass fungus</name>
    <name type="synonym">Magnaporthe poae</name>
    <dbReference type="NCBI Taxonomy" id="644358"/>
    <lineage>
        <taxon>Eukaryota</taxon>
        <taxon>Fungi</taxon>
        <taxon>Dikarya</taxon>
        <taxon>Ascomycota</taxon>
        <taxon>Pezizomycotina</taxon>
        <taxon>Sordariomycetes</taxon>
        <taxon>Sordariomycetidae</taxon>
        <taxon>Magnaporthales</taxon>
        <taxon>Magnaporthaceae</taxon>
        <taxon>Magnaporthiopsis</taxon>
    </lineage>
</organism>
<name>A0A0C4E214_MAGP6</name>
<reference evidence="5" key="1">
    <citation type="submission" date="2010-05" db="EMBL/GenBank/DDBJ databases">
        <title>The genome sequence of Magnaporthe poae strain ATCC 64411.</title>
        <authorList>
            <person name="Ma L.-J."/>
            <person name="Dead R."/>
            <person name="Young S."/>
            <person name="Zeng Q."/>
            <person name="Koehrsen M."/>
            <person name="Alvarado L."/>
            <person name="Berlin A."/>
            <person name="Chapman S.B."/>
            <person name="Chen Z."/>
            <person name="Freedman E."/>
            <person name="Gellesch M."/>
            <person name="Goldberg J."/>
            <person name="Griggs A."/>
            <person name="Gujja S."/>
            <person name="Heilman E.R."/>
            <person name="Heiman D."/>
            <person name="Hepburn T."/>
            <person name="Howarth C."/>
            <person name="Jen D."/>
            <person name="Larson L."/>
            <person name="Mehta T."/>
            <person name="Neiman D."/>
            <person name="Pearson M."/>
            <person name="Roberts A."/>
            <person name="Saif S."/>
            <person name="Shea T."/>
            <person name="Shenoy N."/>
            <person name="Sisk P."/>
            <person name="Stolte C."/>
            <person name="Sykes S."/>
            <person name="Walk T."/>
            <person name="White J."/>
            <person name="Yandava C."/>
            <person name="Haas B."/>
            <person name="Nusbaum C."/>
            <person name="Birren B."/>
        </authorList>
    </citation>
    <scope>NUCLEOTIDE SEQUENCE [LARGE SCALE GENOMIC DNA]</scope>
    <source>
        <strain evidence="5">ATCC 64411 / 73-15</strain>
    </source>
</reference>
<reference evidence="4" key="5">
    <citation type="submission" date="2015-06" db="UniProtKB">
        <authorList>
            <consortium name="EnsemblFungi"/>
        </authorList>
    </citation>
    <scope>IDENTIFICATION</scope>
    <source>
        <strain evidence="4">ATCC 64411</strain>
    </source>
</reference>
<gene>
    <name evidence="3" type="ORF">MAPG_06440</name>
</gene>
<keyword evidence="2" id="KW-1133">Transmembrane helix</keyword>
<feature type="compositionally biased region" description="Gly residues" evidence="1">
    <location>
        <begin position="32"/>
        <end position="43"/>
    </location>
</feature>
<evidence type="ECO:0000313" key="5">
    <source>
        <dbReference type="Proteomes" id="UP000011715"/>
    </source>
</evidence>
<accession>A0A0C4E214</accession>